<dbReference type="Proteomes" id="UP001162060">
    <property type="component" value="Unassembled WGS sequence"/>
</dbReference>
<evidence type="ECO:0000313" key="5">
    <source>
        <dbReference type="Proteomes" id="UP001162060"/>
    </source>
</evidence>
<dbReference type="InterPro" id="IPR036058">
    <property type="entry name" value="Kazal_dom_sf"/>
</dbReference>
<dbReference type="Gene3D" id="3.30.60.30">
    <property type="match status" value="1"/>
</dbReference>
<feature type="signal peptide" evidence="2">
    <location>
        <begin position="1"/>
        <end position="24"/>
    </location>
</feature>
<dbReference type="Pfam" id="PF00050">
    <property type="entry name" value="Kazal_1"/>
    <property type="match status" value="1"/>
</dbReference>
<feature type="region of interest" description="Disordered" evidence="1">
    <location>
        <begin position="36"/>
        <end position="104"/>
    </location>
</feature>
<dbReference type="PROSITE" id="PS51465">
    <property type="entry name" value="KAZAL_2"/>
    <property type="match status" value="1"/>
</dbReference>
<evidence type="ECO:0000256" key="1">
    <source>
        <dbReference type="SAM" id="MobiDB-lite"/>
    </source>
</evidence>
<dbReference type="InterPro" id="IPR002350">
    <property type="entry name" value="Kazal_dom"/>
</dbReference>
<feature type="compositionally biased region" description="Polar residues" evidence="1">
    <location>
        <begin position="36"/>
        <end position="61"/>
    </location>
</feature>
<protein>
    <recommendedName>
        <fullName evidence="3">Kazal-like domain-containing protein</fullName>
    </recommendedName>
</protein>
<feature type="domain" description="Kazal-like" evidence="3">
    <location>
        <begin position="158"/>
        <end position="212"/>
    </location>
</feature>
<evidence type="ECO:0000256" key="2">
    <source>
        <dbReference type="SAM" id="SignalP"/>
    </source>
</evidence>
<sequence>MKLTTGLILAAVALVNVSTRSVATAPTYAATPAVTLPSQTGPVPEGTTQMENSPSTVNKDNYVTFDPTKFETTDPSTLTGLGPQRSPNDNFGPFGPPPSTANHDNFATFDPRDLPARGSRWIGGPGPVVRPGSPGYKNEEADKAWKDFIAQGSSHGAGDAPVRCPGECGAETEIEAEMICGNNGLTYASECCLHAHQGDQPVEKAHEGPCEMISAGPLET</sequence>
<evidence type="ECO:0000259" key="3">
    <source>
        <dbReference type="PROSITE" id="PS51465"/>
    </source>
</evidence>
<dbReference type="SMART" id="SM00280">
    <property type="entry name" value="KAZAL"/>
    <property type="match status" value="1"/>
</dbReference>
<name>A0AAV1T8R7_9STRA</name>
<dbReference type="AlphaFoldDB" id="A0AAV1T8R7"/>
<accession>A0AAV1T8R7</accession>
<comment type="caution">
    <text evidence="4">The sequence shown here is derived from an EMBL/GenBank/DDBJ whole genome shotgun (WGS) entry which is preliminary data.</text>
</comment>
<feature type="chain" id="PRO_5043987719" description="Kazal-like domain-containing protein" evidence="2">
    <location>
        <begin position="25"/>
        <end position="220"/>
    </location>
</feature>
<proteinExistence type="predicted"/>
<reference evidence="4" key="1">
    <citation type="submission" date="2024-01" db="EMBL/GenBank/DDBJ databases">
        <authorList>
            <person name="Webb A."/>
        </authorList>
    </citation>
    <scope>NUCLEOTIDE SEQUENCE</scope>
    <source>
        <strain evidence="4">Pm1</strain>
    </source>
</reference>
<organism evidence="4 5">
    <name type="scientific">Peronospora matthiolae</name>
    <dbReference type="NCBI Taxonomy" id="2874970"/>
    <lineage>
        <taxon>Eukaryota</taxon>
        <taxon>Sar</taxon>
        <taxon>Stramenopiles</taxon>
        <taxon>Oomycota</taxon>
        <taxon>Peronosporomycetes</taxon>
        <taxon>Peronosporales</taxon>
        <taxon>Peronosporaceae</taxon>
        <taxon>Peronospora</taxon>
    </lineage>
</organism>
<dbReference type="CDD" id="cd00104">
    <property type="entry name" value="KAZAL_FS"/>
    <property type="match status" value="1"/>
</dbReference>
<dbReference type="EMBL" id="CAKLBY020000029">
    <property type="protein sequence ID" value="CAK7905263.1"/>
    <property type="molecule type" value="Genomic_DNA"/>
</dbReference>
<keyword evidence="2" id="KW-0732">Signal</keyword>
<gene>
    <name evidence="4" type="ORF">PM001_LOCUS3072</name>
</gene>
<evidence type="ECO:0000313" key="4">
    <source>
        <dbReference type="EMBL" id="CAK7905263.1"/>
    </source>
</evidence>
<dbReference type="SUPFAM" id="SSF100895">
    <property type="entry name" value="Kazal-type serine protease inhibitors"/>
    <property type="match status" value="1"/>
</dbReference>